<dbReference type="GO" id="GO:0016740">
    <property type="term" value="F:transferase activity"/>
    <property type="evidence" value="ECO:0007669"/>
    <property type="project" value="UniProtKB-KW"/>
</dbReference>
<proteinExistence type="predicted"/>
<comment type="caution">
    <text evidence="1">The sequence shown here is derived from an EMBL/GenBank/DDBJ whole genome shotgun (WGS) entry which is preliminary data.</text>
</comment>
<gene>
    <name evidence="1" type="ORF">COY63_02430</name>
</gene>
<evidence type="ECO:0000313" key="1">
    <source>
        <dbReference type="EMBL" id="PIY99656.1"/>
    </source>
</evidence>
<reference evidence="2" key="1">
    <citation type="submission" date="2017-09" db="EMBL/GenBank/DDBJ databases">
        <title>Depth-based differentiation of microbial function through sediment-hosted aquifers and enrichment of novel symbionts in the deep terrestrial subsurface.</title>
        <authorList>
            <person name="Probst A.J."/>
            <person name="Ladd B."/>
            <person name="Jarett J.K."/>
            <person name="Geller-Mcgrath D.E."/>
            <person name="Sieber C.M.K."/>
            <person name="Emerson J.B."/>
            <person name="Anantharaman K."/>
            <person name="Thomas B.C."/>
            <person name="Malmstrom R."/>
            <person name="Stieglmeier M."/>
            <person name="Klingl A."/>
            <person name="Woyke T."/>
            <person name="Ryan C.M."/>
            <person name="Banfield J.F."/>
        </authorList>
    </citation>
    <scope>NUCLEOTIDE SEQUENCE [LARGE SCALE GENOMIC DNA]</scope>
</reference>
<dbReference type="InterPro" id="IPR029044">
    <property type="entry name" value="Nucleotide-diphossugar_trans"/>
</dbReference>
<protein>
    <submittedName>
        <fullName evidence="1">Glycosyl transferase</fullName>
    </submittedName>
</protein>
<keyword evidence="1" id="KW-0808">Transferase</keyword>
<feature type="non-terminal residue" evidence="1">
    <location>
        <position position="39"/>
    </location>
</feature>
<evidence type="ECO:0000313" key="2">
    <source>
        <dbReference type="Proteomes" id="UP000228874"/>
    </source>
</evidence>
<dbReference type="Gene3D" id="3.90.550.10">
    <property type="entry name" value="Spore Coat Polysaccharide Biosynthesis Protein SpsA, Chain A"/>
    <property type="match status" value="1"/>
</dbReference>
<accession>A0A2H9P816</accession>
<dbReference type="SUPFAM" id="SSF53448">
    <property type="entry name" value="Nucleotide-diphospho-sugar transferases"/>
    <property type="match status" value="1"/>
</dbReference>
<dbReference type="Proteomes" id="UP000228874">
    <property type="component" value="Unassembled WGS sequence"/>
</dbReference>
<dbReference type="AlphaFoldDB" id="A0A2H9P816"/>
<organism evidence="1 2">
    <name type="scientific">Huberarchaeum crystalense</name>
    <dbReference type="NCBI Taxonomy" id="2014257"/>
    <lineage>
        <taxon>Archaea</taxon>
        <taxon>Candidatus Huberarchaeota</taxon>
        <taxon>Candidatus Huberarchaeia</taxon>
        <taxon>Candidatus Huberarchaeales</taxon>
        <taxon>Candidatus Huberarchaeaceae</taxon>
        <taxon>Candidatus Huberarchaeum</taxon>
    </lineage>
</organism>
<dbReference type="EMBL" id="PFMG01000062">
    <property type="protein sequence ID" value="PIY99656.1"/>
    <property type="molecule type" value="Genomic_DNA"/>
</dbReference>
<sequence length="39" mass="4479">MENKQPKVSIGILVWNGEDFIKLALDSLLAQDFKDFEII</sequence>
<name>A0A2H9P816_HUBC1</name>